<evidence type="ECO:0000313" key="2">
    <source>
        <dbReference type="Proteomes" id="UP000026915"/>
    </source>
</evidence>
<dbReference type="EMBL" id="CM001879">
    <property type="protein sequence ID" value="EOX90811.1"/>
    <property type="molecule type" value="Genomic_DNA"/>
</dbReference>
<dbReference type="HOGENOM" id="CLU_2594576_0_0_1"/>
<reference evidence="1 2" key="1">
    <citation type="journal article" date="2013" name="Genome Biol.">
        <title>The genome sequence of the most widely cultivated cacao type and its use to identify candidate genes regulating pod color.</title>
        <authorList>
            <person name="Motamayor J.C."/>
            <person name="Mockaitis K."/>
            <person name="Schmutz J."/>
            <person name="Haiminen N."/>
            <person name="Iii D.L."/>
            <person name="Cornejo O."/>
            <person name="Findley S.D."/>
            <person name="Zheng P."/>
            <person name="Utro F."/>
            <person name="Royaert S."/>
            <person name="Saski C."/>
            <person name="Jenkins J."/>
            <person name="Podicheti R."/>
            <person name="Zhao M."/>
            <person name="Scheffler B.E."/>
            <person name="Stack J.C."/>
            <person name="Feltus F.A."/>
            <person name="Mustiga G.M."/>
            <person name="Amores F."/>
            <person name="Phillips W."/>
            <person name="Marelli J.P."/>
            <person name="May G.D."/>
            <person name="Shapiro H."/>
            <person name="Ma J."/>
            <person name="Bustamante C.D."/>
            <person name="Schnell R.J."/>
            <person name="Main D."/>
            <person name="Gilbert D."/>
            <person name="Parida L."/>
            <person name="Kuhn D.N."/>
        </authorList>
    </citation>
    <scope>NUCLEOTIDE SEQUENCE [LARGE SCALE GENOMIC DNA]</scope>
    <source>
        <strain evidence="2">cv. Matina 1-6</strain>
    </source>
</reference>
<accession>A0A061DGJ3</accession>
<protein>
    <submittedName>
        <fullName evidence="1">Uncharacterized protein</fullName>
    </submittedName>
</protein>
<dbReference type="Proteomes" id="UP000026915">
    <property type="component" value="Chromosome 1"/>
</dbReference>
<proteinExistence type="predicted"/>
<name>A0A061DGJ3_THECC</name>
<dbReference type="AlphaFoldDB" id="A0A061DGJ3"/>
<sequence>MLNGIEPRTCIPDGRGYTSSDSTIEYLPRWLPHDMIVMLHAKWHRAPDVHPRWQRFACAWLALEGFRGSTVHIWVVGSGP</sequence>
<evidence type="ECO:0000313" key="1">
    <source>
        <dbReference type="EMBL" id="EOX90811.1"/>
    </source>
</evidence>
<keyword evidence="2" id="KW-1185">Reference proteome</keyword>
<gene>
    <name evidence="1" type="ORF">TCM_000180</name>
</gene>
<organism evidence="1 2">
    <name type="scientific">Theobroma cacao</name>
    <name type="common">Cacao</name>
    <name type="synonym">Cocoa</name>
    <dbReference type="NCBI Taxonomy" id="3641"/>
    <lineage>
        <taxon>Eukaryota</taxon>
        <taxon>Viridiplantae</taxon>
        <taxon>Streptophyta</taxon>
        <taxon>Embryophyta</taxon>
        <taxon>Tracheophyta</taxon>
        <taxon>Spermatophyta</taxon>
        <taxon>Magnoliopsida</taxon>
        <taxon>eudicotyledons</taxon>
        <taxon>Gunneridae</taxon>
        <taxon>Pentapetalae</taxon>
        <taxon>rosids</taxon>
        <taxon>malvids</taxon>
        <taxon>Malvales</taxon>
        <taxon>Malvaceae</taxon>
        <taxon>Byttnerioideae</taxon>
        <taxon>Theobroma</taxon>
    </lineage>
</organism>
<dbReference type="InParanoid" id="A0A061DGJ3"/>
<dbReference type="Gramene" id="EOX90811">
    <property type="protein sequence ID" value="EOX90811"/>
    <property type="gene ID" value="TCM_000180"/>
</dbReference>